<dbReference type="Proteomes" id="UP000824262">
    <property type="component" value="Unassembled WGS sequence"/>
</dbReference>
<evidence type="ECO:0000313" key="1">
    <source>
        <dbReference type="EMBL" id="HIQ79577.1"/>
    </source>
</evidence>
<reference evidence="1" key="1">
    <citation type="submission" date="2020-10" db="EMBL/GenBank/DDBJ databases">
        <authorList>
            <person name="Gilroy R."/>
        </authorList>
    </citation>
    <scope>NUCLEOTIDE SEQUENCE</scope>
    <source>
        <strain evidence="1">ChiBcolR7-354</strain>
    </source>
</reference>
<evidence type="ECO:0000313" key="2">
    <source>
        <dbReference type="Proteomes" id="UP000824262"/>
    </source>
</evidence>
<organism evidence="1 2">
    <name type="scientific">Candidatus Scatomorpha intestinavium</name>
    <dbReference type="NCBI Taxonomy" id="2840922"/>
    <lineage>
        <taxon>Bacteria</taxon>
        <taxon>Bacillati</taxon>
        <taxon>Bacillota</taxon>
        <taxon>Clostridia</taxon>
        <taxon>Eubacteriales</taxon>
        <taxon>Candidatus Scatomorpha</taxon>
    </lineage>
</organism>
<name>A0A9D0ZG85_9FIRM</name>
<proteinExistence type="predicted"/>
<accession>A0A9D0ZG85</accession>
<reference evidence="1" key="2">
    <citation type="journal article" date="2021" name="PeerJ">
        <title>Extensive microbial diversity within the chicken gut microbiome revealed by metagenomics and culture.</title>
        <authorList>
            <person name="Gilroy R."/>
            <person name="Ravi A."/>
            <person name="Getino M."/>
            <person name="Pursley I."/>
            <person name="Horton D.L."/>
            <person name="Alikhan N.F."/>
            <person name="Baker D."/>
            <person name="Gharbi K."/>
            <person name="Hall N."/>
            <person name="Watson M."/>
            <person name="Adriaenssens E.M."/>
            <person name="Foster-Nyarko E."/>
            <person name="Jarju S."/>
            <person name="Secka A."/>
            <person name="Antonio M."/>
            <person name="Oren A."/>
            <person name="Chaudhuri R.R."/>
            <person name="La Ragione R."/>
            <person name="Hildebrand F."/>
            <person name="Pallen M.J."/>
        </authorList>
    </citation>
    <scope>NUCLEOTIDE SEQUENCE</scope>
    <source>
        <strain evidence="1">ChiBcolR7-354</strain>
    </source>
</reference>
<comment type="caution">
    <text evidence="1">The sequence shown here is derived from an EMBL/GenBank/DDBJ whole genome shotgun (WGS) entry which is preliminary data.</text>
</comment>
<protein>
    <submittedName>
        <fullName evidence="1">Uncharacterized protein</fullName>
    </submittedName>
</protein>
<dbReference type="EMBL" id="DVGA01000114">
    <property type="protein sequence ID" value="HIQ79577.1"/>
    <property type="molecule type" value="Genomic_DNA"/>
</dbReference>
<gene>
    <name evidence="1" type="ORF">IAB77_10020</name>
</gene>
<sequence length="182" mass="20204">MDFFKSKAGALLLAVLVVAGSTLLNTRVKLGSAVNEIEDKFYTDIEGERSIYSRLEEKLSASNGYAAVLSSYDKEAADALYEERDSLLWATEGDDIDYMAYCSESLDRAFDEAQRSLAGYELSEGDVSDAKYYAEIYEGAQKMITENSYNSAVTDFTRSVYNTFPTDILAELAGVDEPQRFS</sequence>
<dbReference type="AlphaFoldDB" id="A0A9D0ZG85"/>